<feature type="compositionally biased region" description="Gly residues" evidence="1">
    <location>
        <begin position="406"/>
        <end position="415"/>
    </location>
</feature>
<protein>
    <submittedName>
        <fullName evidence="2">Flocculation protein FLO11</fullName>
    </submittedName>
</protein>
<proteinExistence type="predicted"/>
<name>A0A183ASG6_9TREM</name>
<feature type="region of interest" description="Disordered" evidence="1">
    <location>
        <begin position="88"/>
        <end position="126"/>
    </location>
</feature>
<dbReference type="AlphaFoldDB" id="A0A183ASG6"/>
<feature type="compositionally biased region" description="Polar residues" evidence="1">
    <location>
        <begin position="361"/>
        <end position="386"/>
    </location>
</feature>
<feature type="compositionally biased region" description="Low complexity" evidence="1">
    <location>
        <begin position="691"/>
        <end position="711"/>
    </location>
</feature>
<evidence type="ECO:0000313" key="2">
    <source>
        <dbReference type="WBParaSite" id="ECPE_0000993201-mRNA-1"/>
    </source>
</evidence>
<feature type="region of interest" description="Disordered" evidence="1">
    <location>
        <begin position="639"/>
        <end position="711"/>
    </location>
</feature>
<feature type="compositionally biased region" description="Low complexity" evidence="1">
    <location>
        <begin position="462"/>
        <end position="479"/>
    </location>
</feature>
<feature type="compositionally biased region" description="Low complexity" evidence="1">
    <location>
        <begin position="89"/>
        <end position="113"/>
    </location>
</feature>
<accession>A0A183ASG6</accession>
<evidence type="ECO:0000256" key="1">
    <source>
        <dbReference type="SAM" id="MobiDB-lite"/>
    </source>
</evidence>
<sequence>LGCPDRIRFEYSFVVTDEKGNPSARTSNEPVDQSNVITCPVNDPDGQGISNGLRRLLHLNASDYLLHREWAFRQSVLNTPAIAPIQPKSAQSQNAAANQRASALSSTSSANSTGLRATDPGSTVARARPVAMISASTVTTTTPTTVTQSRPSATVAATVNTTSVTTTPTLLPTGSPSTANTSTPASFITPITVQSNAPNLPVHPFLAPITALPASVLRPASDGVQLVVADSFSVANSKTTTPSVISSTSTSANAPPSAGAAVNSQTCVISSSNHTTPVITAVQSTAPNLIMLPKTANSKGHLAVVERRLDIPQSALRPRARMPFTSRPSLASLPPLQRATPLPKVPISKYVSPTPRPVAVQPQSTRLGISNPSAGNSLEPKQSSLSAVKAFNSKRRRTTSVRGPRRGGGAVGGGATSAQIDPPPTSSRSFPTSVSTSFPTAISGSTQLPVGLPLLFPAPSNAVSSNSANTTKTSATASTRPGTLPSNATFIQGLPSLTPTVSVLNASSLLFGDGDTTLGTLLDPNAQEAAASTAVAEVDGRQVNPSEPSENIAYKCEETMEHRTDWNDIGRLDFHGVSRFCPSASTPHLPQPASPGFADISLTDSMAAAVMDTHEGDLEADDFEDGQVPSFPMALNPGRPGAGDFLGTNGSSDMPAIYSHPENTECSSPSPSQPFLRTVRTSSNEISTIDLNSLMRSMNRNSSQNSPPSID</sequence>
<dbReference type="WBParaSite" id="ECPE_0000993201-mRNA-1">
    <property type="protein sequence ID" value="ECPE_0000993201-mRNA-1"/>
    <property type="gene ID" value="ECPE_0000993201"/>
</dbReference>
<reference evidence="2" key="1">
    <citation type="submission" date="2016-06" db="UniProtKB">
        <authorList>
            <consortium name="WormBaseParasite"/>
        </authorList>
    </citation>
    <scope>IDENTIFICATION</scope>
</reference>
<feature type="region of interest" description="Disordered" evidence="1">
    <location>
        <begin position="347"/>
        <end position="434"/>
    </location>
</feature>
<feature type="compositionally biased region" description="Basic residues" evidence="1">
    <location>
        <begin position="392"/>
        <end position="405"/>
    </location>
</feature>
<organism evidence="2">
    <name type="scientific">Echinostoma caproni</name>
    <dbReference type="NCBI Taxonomy" id="27848"/>
    <lineage>
        <taxon>Eukaryota</taxon>
        <taxon>Metazoa</taxon>
        <taxon>Spiralia</taxon>
        <taxon>Lophotrochozoa</taxon>
        <taxon>Platyhelminthes</taxon>
        <taxon>Trematoda</taxon>
        <taxon>Digenea</taxon>
        <taxon>Plagiorchiida</taxon>
        <taxon>Echinostomata</taxon>
        <taxon>Echinostomatoidea</taxon>
        <taxon>Echinostomatidae</taxon>
        <taxon>Echinostoma</taxon>
    </lineage>
</organism>
<feature type="region of interest" description="Disordered" evidence="1">
    <location>
        <begin position="462"/>
        <end position="482"/>
    </location>
</feature>
<feature type="compositionally biased region" description="Polar residues" evidence="1">
    <location>
        <begin position="664"/>
        <end position="690"/>
    </location>
</feature>